<dbReference type="EMBL" id="PCMW01000042">
    <property type="protein sequence ID" value="PDS24439.1"/>
    <property type="molecule type" value="Genomic_DNA"/>
</dbReference>
<dbReference type="OrthoDB" id="1348839at2"/>
<sequence length="170" mass="20164">MIAVIQKAFPEIQERGCVTEINEKHLYVIEDQTTKKAKFVSKTAENHLHIENSCSFPYYFIQNDACVMQFEDAKQCDYVIFNKLDFYFCEIKVAENNKTKNNHKLNAYKQLESTYKFYSDKIAFSNIVLHAIIVFPSKRRIIQTSKSTKRKEFKVKYKIDLREGNYIIFE</sequence>
<evidence type="ECO:0000313" key="2">
    <source>
        <dbReference type="Proteomes" id="UP000220828"/>
    </source>
</evidence>
<organism evidence="1 2">
    <name type="scientific">Flavobacterium branchiophilum</name>
    <dbReference type="NCBI Taxonomy" id="55197"/>
    <lineage>
        <taxon>Bacteria</taxon>
        <taxon>Pseudomonadati</taxon>
        <taxon>Bacteroidota</taxon>
        <taxon>Flavobacteriia</taxon>
        <taxon>Flavobacteriales</taxon>
        <taxon>Flavobacteriaceae</taxon>
        <taxon>Flavobacterium</taxon>
    </lineage>
</organism>
<evidence type="ECO:0000313" key="1">
    <source>
        <dbReference type="EMBL" id="PDS24439.1"/>
    </source>
</evidence>
<reference evidence="1 2" key="1">
    <citation type="submission" date="2017-09" db="EMBL/GenBank/DDBJ databases">
        <title>Whole genomes of Flavobacteriaceae.</title>
        <authorList>
            <person name="Stine C."/>
            <person name="Li C."/>
            <person name="Tadesse D."/>
        </authorList>
    </citation>
    <scope>NUCLEOTIDE SEQUENCE [LARGE SCALE GENOMIC DNA]</scope>
    <source>
        <strain evidence="1 2">ATCC 35036</strain>
    </source>
</reference>
<proteinExistence type="predicted"/>
<dbReference type="Proteomes" id="UP000220828">
    <property type="component" value="Unassembled WGS sequence"/>
</dbReference>
<comment type="caution">
    <text evidence="1">The sequence shown here is derived from an EMBL/GenBank/DDBJ whole genome shotgun (WGS) entry which is preliminary data.</text>
</comment>
<protein>
    <submittedName>
        <fullName evidence="1">Uncharacterized protein</fullName>
    </submittedName>
</protein>
<accession>A0A2H3KD62</accession>
<dbReference type="AlphaFoldDB" id="A0A2H3KD62"/>
<gene>
    <name evidence="1" type="ORF">B0A77_07850</name>
</gene>
<dbReference type="RefSeq" id="WP_097554090.1">
    <property type="nucleotide sequence ID" value="NZ_PCMW01000042.1"/>
</dbReference>
<name>A0A2H3KD62_9FLAO</name>